<dbReference type="RefSeq" id="WP_156635670.1">
    <property type="nucleotide sequence ID" value="NZ_CACRTL010000029.1"/>
</dbReference>
<accession>A0A6N3C6W0</accession>
<name>A0A6N3C6W0_9FIRM</name>
<reference evidence="1" key="1">
    <citation type="submission" date="2019-11" db="EMBL/GenBank/DDBJ databases">
        <authorList>
            <person name="Feng L."/>
        </authorList>
    </citation>
    <scope>NUCLEOTIDE SEQUENCE</scope>
    <source>
        <strain evidence="1">CramosumLFYP8</strain>
    </source>
</reference>
<proteinExistence type="predicted"/>
<sequence length="155" mass="19154">MNKKEYEERIAKLEQELDELKKVEIVDDEFPKYGQAYWFVDTDGYVVYAYWDDNTINNYRKDFSRFFKTKKECERYLEIQVAFKDESKKFEPNWQDCTQDKYYLYYDYDRDNIEIILAWSNRVATLHFESREALEELISRFGEEDVKKYYFGIEE</sequence>
<dbReference type="AlphaFoldDB" id="A0A6N3C6W0"/>
<gene>
    <name evidence="1" type="ORF">CRLFYP8_02965</name>
</gene>
<protein>
    <submittedName>
        <fullName evidence="1">Uncharacterized protein</fullName>
    </submittedName>
</protein>
<dbReference type="EMBL" id="CACRTL010000029">
    <property type="protein sequence ID" value="VYU10708.1"/>
    <property type="molecule type" value="Genomic_DNA"/>
</dbReference>
<evidence type="ECO:0000313" key="1">
    <source>
        <dbReference type="EMBL" id="VYU10708.1"/>
    </source>
</evidence>
<organism evidence="1">
    <name type="scientific">Thomasclavelia ramosa</name>
    <dbReference type="NCBI Taxonomy" id="1547"/>
    <lineage>
        <taxon>Bacteria</taxon>
        <taxon>Bacillati</taxon>
        <taxon>Bacillota</taxon>
        <taxon>Erysipelotrichia</taxon>
        <taxon>Erysipelotrichales</taxon>
        <taxon>Coprobacillaceae</taxon>
        <taxon>Thomasclavelia</taxon>
    </lineage>
</organism>